<dbReference type="CDD" id="cd05710">
    <property type="entry name" value="SIS_1"/>
    <property type="match status" value="1"/>
</dbReference>
<dbReference type="AlphaFoldDB" id="A0A1M4UR42"/>
<dbReference type="GO" id="GO:0097367">
    <property type="term" value="F:carbohydrate derivative binding"/>
    <property type="evidence" value="ECO:0007669"/>
    <property type="project" value="InterPro"/>
</dbReference>
<dbReference type="PANTHER" id="PTHR10937:SF14">
    <property type="entry name" value="FRUCTOSELYSINE 6-PHOSPHATE DEGLYCASE"/>
    <property type="match status" value="1"/>
</dbReference>
<protein>
    <submittedName>
        <fullName evidence="2">Fructoselysine-6-P-deglycase FrlB with duplicated sugar isomerase (SIS) domain</fullName>
    </submittedName>
</protein>
<dbReference type="SUPFAM" id="SSF53697">
    <property type="entry name" value="SIS domain"/>
    <property type="match status" value="1"/>
</dbReference>
<reference evidence="2 3" key="1">
    <citation type="submission" date="2016-11" db="EMBL/GenBank/DDBJ databases">
        <authorList>
            <person name="Jaros S."/>
            <person name="Januszkiewicz K."/>
            <person name="Wedrychowicz H."/>
        </authorList>
    </citation>
    <scope>NUCLEOTIDE SEQUENCE [LARGE SCALE GENOMIC DNA]</scope>
    <source>
        <strain evidence="2 3">DSM 17459</strain>
    </source>
</reference>
<proteinExistence type="predicted"/>
<dbReference type="InterPro" id="IPR035488">
    <property type="entry name" value="FrlB_SIS"/>
</dbReference>
<dbReference type="GO" id="GO:0006002">
    <property type="term" value="P:fructose 6-phosphate metabolic process"/>
    <property type="evidence" value="ECO:0007669"/>
    <property type="project" value="TreeGrafter"/>
</dbReference>
<keyword evidence="2" id="KW-0413">Isomerase</keyword>
<dbReference type="Pfam" id="PF01380">
    <property type="entry name" value="SIS"/>
    <property type="match status" value="1"/>
</dbReference>
<name>A0A1M4UR42_9CLOT</name>
<evidence type="ECO:0000259" key="1">
    <source>
        <dbReference type="PROSITE" id="PS51464"/>
    </source>
</evidence>
<dbReference type="GO" id="GO:0016853">
    <property type="term" value="F:isomerase activity"/>
    <property type="evidence" value="ECO:0007669"/>
    <property type="project" value="UniProtKB-KW"/>
</dbReference>
<dbReference type="GO" id="GO:0004360">
    <property type="term" value="F:glutamine-fructose-6-phosphate transaminase (isomerizing) activity"/>
    <property type="evidence" value="ECO:0007669"/>
    <property type="project" value="TreeGrafter"/>
</dbReference>
<sequence>MPKHEEMYKFDDQKFLLDGIKVYALRVPIEMIADKLAQKEYKNIILSGVGGTTAEMYAVCRIIEKYSDIPVYLLNAAEALAEKDRRITRNSLVLTASKSGDTPETVSLCWYAKKTGATIVSFVSMEHCPLAEASDYKIVSAEEGMENTYMRLYLFILRFLYRKGDFQNYERFADQMKSLHSDALRIKHAYDRVADANAEKYWQEPYQIWIGSDIVFGEMTLLTMCILEEMQWMRNRLVSSSEFFHGALELVEKDVMVTLVKGLGPCRALDERVEKFLQGRTQKLVIVDLEELKFTGIDEEFQYILSPIILSNVMAGRYCWNLEKHSGHDLSIRRYYRQFKY</sequence>
<dbReference type="PROSITE" id="PS51464">
    <property type="entry name" value="SIS"/>
    <property type="match status" value="1"/>
</dbReference>
<dbReference type="Proteomes" id="UP000184245">
    <property type="component" value="Unassembled WGS sequence"/>
</dbReference>
<dbReference type="InterPro" id="IPR046348">
    <property type="entry name" value="SIS_dom_sf"/>
</dbReference>
<dbReference type="PANTHER" id="PTHR10937">
    <property type="entry name" value="GLUCOSAMINE--FRUCTOSE-6-PHOSPHATE AMINOTRANSFERASE, ISOMERIZING"/>
    <property type="match status" value="1"/>
</dbReference>
<dbReference type="RefSeq" id="WP_084067645.1">
    <property type="nucleotide sequence ID" value="NZ_FQVI01000003.1"/>
</dbReference>
<dbReference type="GO" id="GO:0006487">
    <property type="term" value="P:protein N-linked glycosylation"/>
    <property type="evidence" value="ECO:0007669"/>
    <property type="project" value="TreeGrafter"/>
</dbReference>
<gene>
    <name evidence="2" type="ORF">SAMN02745158_00941</name>
</gene>
<dbReference type="GO" id="GO:0006047">
    <property type="term" value="P:UDP-N-acetylglucosamine metabolic process"/>
    <property type="evidence" value="ECO:0007669"/>
    <property type="project" value="TreeGrafter"/>
</dbReference>
<evidence type="ECO:0000313" key="3">
    <source>
        <dbReference type="Proteomes" id="UP000184245"/>
    </source>
</evidence>
<dbReference type="InterPro" id="IPR024713">
    <property type="entry name" value="Fructosamine_deglycase_FrlB"/>
</dbReference>
<dbReference type="InterPro" id="IPR001347">
    <property type="entry name" value="SIS_dom"/>
</dbReference>
<keyword evidence="3" id="KW-1185">Reference proteome</keyword>
<dbReference type="Gene3D" id="3.40.50.10490">
    <property type="entry name" value="Glucose-6-phosphate isomerase like protein, domain 1"/>
    <property type="match status" value="2"/>
</dbReference>
<evidence type="ECO:0000313" key="2">
    <source>
        <dbReference type="EMBL" id="SHE59159.1"/>
    </source>
</evidence>
<feature type="domain" description="SIS" evidence="1">
    <location>
        <begin position="32"/>
        <end position="165"/>
    </location>
</feature>
<dbReference type="STRING" id="1122155.SAMN02745158_00941"/>
<accession>A0A1M4UR42</accession>
<dbReference type="PIRSF" id="PIRSF009290">
    <property type="entry name" value="FrlB"/>
    <property type="match status" value="1"/>
</dbReference>
<dbReference type="EMBL" id="FQVI01000003">
    <property type="protein sequence ID" value="SHE59159.1"/>
    <property type="molecule type" value="Genomic_DNA"/>
</dbReference>
<organism evidence="2 3">
    <name type="scientific">Lactonifactor longoviformis DSM 17459</name>
    <dbReference type="NCBI Taxonomy" id="1122155"/>
    <lineage>
        <taxon>Bacteria</taxon>
        <taxon>Bacillati</taxon>
        <taxon>Bacillota</taxon>
        <taxon>Clostridia</taxon>
        <taxon>Eubacteriales</taxon>
        <taxon>Clostridiaceae</taxon>
        <taxon>Lactonifactor</taxon>
    </lineage>
</organism>
<dbReference type="OrthoDB" id="9782098at2"/>